<keyword evidence="2" id="KW-1185">Reference proteome</keyword>
<dbReference type="Proteomes" id="UP000252582">
    <property type="component" value="Unassembled WGS sequence"/>
</dbReference>
<comment type="caution">
    <text evidence="1">The sequence shown here is derived from an EMBL/GenBank/DDBJ whole genome shotgun (WGS) entry which is preliminary data.</text>
</comment>
<dbReference type="Gene3D" id="1.10.287.850">
    <property type="entry name" value="HP0062-like domain"/>
    <property type="match status" value="1"/>
</dbReference>
<proteinExistence type="predicted"/>
<dbReference type="AlphaFoldDB" id="A0A6I7HH58"/>
<accession>A0A6I7HH58</accession>
<sequence length="93" mass="10940">MADNLLHVDPQQQRAFIEQLNSRTRSIENVIEILESRLRLLGRDWQDAEYVEFSRQARKTAIVLKQFIEEGRKVAREIARAADLGEKYQSIRN</sequence>
<evidence type="ECO:0008006" key="3">
    <source>
        <dbReference type="Google" id="ProtNLM"/>
    </source>
</evidence>
<protein>
    <recommendedName>
        <fullName evidence="3">WXG100 family type VII secretion target</fullName>
    </recommendedName>
</protein>
<organism evidence="1 2">
    <name type="scientific">Ciceribacter lividus</name>
    <dbReference type="NCBI Taxonomy" id="1197950"/>
    <lineage>
        <taxon>Bacteria</taxon>
        <taxon>Pseudomonadati</taxon>
        <taxon>Pseudomonadota</taxon>
        <taxon>Alphaproteobacteria</taxon>
        <taxon>Hyphomicrobiales</taxon>
        <taxon>Rhizobiaceae</taxon>
        <taxon>Ciceribacter</taxon>
    </lineage>
</organism>
<dbReference type="InterPro" id="IPR029013">
    <property type="entry name" value="HP0062-like_sf"/>
</dbReference>
<reference evidence="1 2" key="1">
    <citation type="submission" date="2018-07" db="EMBL/GenBank/DDBJ databases">
        <title>Genomic Encyclopedia of Type Strains, Phase IV (KMG-IV): sequencing the most valuable type-strain genomes for metagenomic binning, comparative biology and taxonomic classification.</title>
        <authorList>
            <person name="Goeker M."/>
        </authorList>
    </citation>
    <scope>NUCLEOTIDE SEQUENCE [LARGE SCALE GENOMIC DNA]</scope>
    <source>
        <strain evidence="1 2">DSM 25528</strain>
    </source>
</reference>
<dbReference type="EMBL" id="QPIX01000018">
    <property type="protein sequence ID" value="RCW19804.1"/>
    <property type="molecule type" value="Genomic_DNA"/>
</dbReference>
<gene>
    <name evidence="1" type="ORF">DFR48_1189</name>
</gene>
<name>A0A6I7HH58_9HYPH</name>
<evidence type="ECO:0000313" key="2">
    <source>
        <dbReference type="Proteomes" id="UP000252582"/>
    </source>
</evidence>
<dbReference type="RefSeq" id="WP_114365272.1">
    <property type="nucleotide sequence ID" value="NZ_QPIX01000018.1"/>
</dbReference>
<evidence type="ECO:0000313" key="1">
    <source>
        <dbReference type="EMBL" id="RCW19804.1"/>
    </source>
</evidence>
<dbReference type="SUPFAM" id="SSF158414">
    <property type="entry name" value="HP0062-like"/>
    <property type="match status" value="1"/>
</dbReference>